<feature type="compositionally biased region" description="Basic and acidic residues" evidence="5">
    <location>
        <begin position="649"/>
        <end position="659"/>
    </location>
</feature>
<evidence type="ECO:0000256" key="4">
    <source>
        <dbReference type="ARBA" id="ARBA00023242"/>
    </source>
</evidence>
<dbReference type="Proteomes" id="UP000283269">
    <property type="component" value="Unassembled WGS sequence"/>
</dbReference>
<dbReference type="OrthoDB" id="10266128at2759"/>
<feature type="region of interest" description="Disordered" evidence="5">
    <location>
        <begin position="63"/>
        <end position="117"/>
    </location>
</feature>
<dbReference type="GO" id="GO:0005525">
    <property type="term" value="F:GTP binding"/>
    <property type="evidence" value="ECO:0007669"/>
    <property type="project" value="UniProtKB-KW"/>
</dbReference>
<evidence type="ECO:0000259" key="7">
    <source>
        <dbReference type="Pfam" id="PF08701"/>
    </source>
</evidence>
<dbReference type="PANTHER" id="PTHR11089">
    <property type="entry name" value="GTP-BINDING PROTEIN-RELATED"/>
    <property type="match status" value="1"/>
</dbReference>
<dbReference type="SUPFAM" id="SSF52540">
    <property type="entry name" value="P-loop containing nucleoside triphosphate hydrolases"/>
    <property type="match status" value="1"/>
</dbReference>
<feature type="region of interest" description="Disordered" evidence="5">
    <location>
        <begin position="539"/>
        <end position="741"/>
    </location>
</feature>
<accession>A0A409XJE0</accession>
<sequence length="751" mass="80938">TSNRKSTNDRAKLRKKIKESNRKKSKAAKKSVQWKSKTKKDPGIPSEFPYKDQLLAEVAEQRRLAAEEKERKKADKQRAIAKARALARGEPWESDDEGNAENDDDEPSEDPAVSKDLNVGAESIASLSAKFLTTELKPRPRPAAEIVEEDEDEEEEVPVLINRDLPNLKSVLEKADVVLEVVDGRDPLAYRSKHVEQLATEMSKKVLLVLNKIDTCPREAVASWSQNLRTQRPTLLFRAASSFLPAASVVLSQPLKKGKGKAKVPVDDAVGADSLLACLAQWAKDKKSDEPLVVAVVGVTNVGKSSLINSLLKRAALPVYTLESSSRGPTTTTLPQEVTLEIADHKITIIDTPGLSFTADADADEVIVEQSRARDILLRNKGRIDRLKDANPPIAHIVSRANTEDLMLMYSLAAFTKGDPTAFLSGVARANQLLKKKGELDLTGAARIVLRDWSIGKLAHYTTPPPAPSSTTTTASSSAQPPSEPSDEALAFITQLYTKHDEAILSLLPTRKEKRKAGGLVKLSPGAVEARAVAVEEGWAGVADSEDEESDGDEQGEDDAEGMAVDQEDEEEVEEVEEDEDEDEERGDEEQDEEDEEEEEEVAPPPTSNKQKRKRVVDAAPAPERPAKKVAFAAALSSKQTAKQSRASKRADKRAEPKPKSAAASAAAEKPSKSARAEEKSAPAPAAKSALKSSKSTTAATKKAPAAAPAPVKKAANVASISSKKAKASTATAATAKKDGGPEAYDFGKFF</sequence>
<dbReference type="Pfam" id="PF08701">
    <property type="entry name" value="GN3L_Grn1"/>
    <property type="match status" value="1"/>
</dbReference>
<organism evidence="8 9">
    <name type="scientific">Psilocybe cyanescens</name>
    <dbReference type="NCBI Taxonomy" id="93625"/>
    <lineage>
        <taxon>Eukaryota</taxon>
        <taxon>Fungi</taxon>
        <taxon>Dikarya</taxon>
        <taxon>Basidiomycota</taxon>
        <taxon>Agaricomycotina</taxon>
        <taxon>Agaricomycetes</taxon>
        <taxon>Agaricomycetidae</taxon>
        <taxon>Agaricales</taxon>
        <taxon>Agaricineae</taxon>
        <taxon>Strophariaceae</taxon>
        <taxon>Psilocybe</taxon>
    </lineage>
</organism>
<evidence type="ECO:0000313" key="9">
    <source>
        <dbReference type="Proteomes" id="UP000283269"/>
    </source>
</evidence>
<evidence type="ECO:0000256" key="5">
    <source>
        <dbReference type="SAM" id="MobiDB-lite"/>
    </source>
</evidence>
<name>A0A409XJE0_PSICY</name>
<dbReference type="InterPro" id="IPR014813">
    <property type="entry name" value="Gnl3_N_dom"/>
</dbReference>
<dbReference type="Gene3D" id="3.40.50.300">
    <property type="entry name" value="P-loop containing nucleotide triphosphate hydrolases"/>
    <property type="match status" value="1"/>
</dbReference>
<keyword evidence="4" id="KW-0539">Nucleus</keyword>
<feature type="domain" description="G" evidence="6">
    <location>
        <begin position="294"/>
        <end position="370"/>
    </location>
</feature>
<feature type="compositionally biased region" description="Low complexity" evidence="5">
    <location>
        <begin position="469"/>
        <end position="481"/>
    </location>
</feature>
<dbReference type="GO" id="GO:0005730">
    <property type="term" value="C:nucleolus"/>
    <property type="evidence" value="ECO:0007669"/>
    <property type="project" value="TreeGrafter"/>
</dbReference>
<dbReference type="PANTHER" id="PTHR11089:SF30">
    <property type="entry name" value="GUANINE NUCLEOTIDE-BINDING PROTEIN-LIKE 3 HOMOLOG"/>
    <property type="match status" value="1"/>
</dbReference>
<keyword evidence="9" id="KW-1185">Reference proteome</keyword>
<gene>
    <name evidence="8" type="ORF">CVT25_007342</name>
</gene>
<evidence type="ECO:0000256" key="3">
    <source>
        <dbReference type="ARBA" id="ARBA00023134"/>
    </source>
</evidence>
<feature type="compositionally biased region" description="Basic and acidic residues" evidence="5">
    <location>
        <begin position="670"/>
        <end position="681"/>
    </location>
</feature>
<evidence type="ECO:0000259" key="6">
    <source>
        <dbReference type="Pfam" id="PF01926"/>
    </source>
</evidence>
<dbReference type="Pfam" id="PF01926">
    <property type="entry name" value="MMR_HSR1"/>
    <property type="match status" value="1"/>
</dbReference>
<feature type="compositionally biased region" description="Basic and acidic residues" evidence="5">
    <location>
        <begin position="1"/>
        <end position="11"/>
    </location>
</feature>
<comment type="subcellular location">
    <subcellularLocation>
        <location evidence="1">Nucleus</location>
    </subcellularLocation>
</comment>
<protein>
    <recommendedName>
        <fullName evidence="10">CP-type G domain-containing protein</fullName>
    </recommendedName>
</protein>
<dbReference type="InterPro" id="IPR006073">
    <property type="entry name" value="GTP-bd"/>
</dbReference>
<evidence type="ECO:0000256" key="1">
    <source>
        <dbReference type="ARBA" id="ARBA00004123"/>
    </source>
</evidence>
<feature type="non-terminal residue" evidence="8">
    <location>
        <position position="1"/>
    </location>
</feature>
<evidence type="ECO:0008006" key="10">
    <source>
        <dbReference type="Google" id="ProtNLM"/>
    </source>
</evidence>
<feature type="compositionally biased region" description="Acidic residues" evidence="5">
    <location>
        <begin position="92"/>
        <end position="109"/>
    </location>
</feature>
<dbReference type="InParanoid" id="A0A409XJE0"/>
<keyword evidence="3" id="KW-0342">GTP-binding</keyword>
<feature type="region of interest" description="Disordered" evidence="5">
    <location>
        <begin position="1"/>
        <end position="51"/>
    </location>
</feature>
<dbReference type="STRING" id="93625.A0A409XJE0"/>
<dbReference type="EMBL" id="NHYD01001521">
    <property type="protein sequence ID" value="PPQ90872.1"/>
    <property type="molecule type" value="Genomic_DNA"/>
</dbReference>
<feature type="region of interest" description="Disordered" evidence="5">
    <location>
        <begin position="461"/>
        <end position="486"/>
    </location>
</feature>
<dbReference type="AlphaFoldDB" id="A0A409XJE0"/>
<dbReference type="Gene3D" id="1.10.1580.10">
    <property type="match status" value="1"/>
</dbReference>
<comment type="caution">
    <text evidence="8">The sequence shown here is derived from an EMBL/GenBank/DDBJ whole genome shotgun (WGS) entry which is preliminary data.</text>
</comment>
<proteinExistence type="predicted"/>
<dbReference type="InterPro" id="IPR027417">
    <property type="entry name" value="P-loop_NTPase"/>
</dbReference>
<feature type="domain" description="Guanine nucleotide-binding protein-like 3 N-terminal" evidence="7">
    <location>
        <begin position="8"/>
        <end position="79"/>
    </location>
</feature>
<feature type="compositionally biased region" description="Low complexity" evidence="5">
    <location>
        <begin position="660"/>
        <end position="669"/>
    </location>
</feature>
<evidence type="ECO:0000256" key="2">
    <source>
        <dbReference type="ARBA" id="ARBA00022741"/>
    </source>
</evidence>
<feature type="compositionally biased region" description="Basic residues" evidence="5">
    <location>
        <begin position="12"/>
        <end position="29"/>
    </location>
</feature>
<feature type="compositionally biased region" description="Acidic residues" evidence="5">
    <location>
        <begin position="544"/>
        <end position="602"/>
    </location>
</feature>
<feature type="compositionally biased region" description="Basic and acidic residues" evidence="5">
    <location>
        <begin position="63"/>
        <end position="78"/>
    </location>
</feature>
<keyword evidence="2" id="KW-0547">Nucleotide-binding</keyword>
<feature type="compositionally biased region" description="Low complexity" evidence="5">
    <location>
        <begin position="682"/>
        <end position="735"/>
    </location>
</feature>
<dbReference type="InterPro" id="IPR050755">
    <property type="entry name" value="TRAFAC_YlqF/YawG_RiboMat"/>
</dbReference>
<evidence type="ECO:0000313" key="8">
    <source>
        <dbReference type="EMBL" id="PPQ90872.1"/>
    </source>
</evidence>
<reference evidence="8 9" key="1">
    <citation type="journal article" date="2018" name="Evol. Lett.">
        <title>Horizontal gene cluster transfer increased hallucinogenic mushroom diversity.</title>
        <authorList>
            <person name="Reynolds H.T."/>
            <person name="Vijayakumar V."/>
            <person name="Gluck-Thaler E."/>
            <person name="Korotkin H.B."/>
            <person name="Matheny P.B."/>
            <person name="Slot J.C."/>
        </authorList>
    </citation>
    <scope>NUCLEOTIDE SEQUENCE [LARGE SCALE GENOMIC DNA]</scope>
    <source>
        <strain evidence="8 9">2631</strain>
    </source>
</reference>
<dbReference type="InterPro" id="IPR023179">
    <property type="entry name" value="GTP-bd_ortho_bundle_sf"/>
</dbReference>